<organism evidence="2 3">
    <name type="scientific">Neptunomonas qingdaonensis</name>
    <dbReference type="NCBI Taxonomy" id="1045558"/>
    <lineage>
        <taxon>Bacteria</taxon>
        <taxon>Pseudomonadati</taxon>
        <taxon>Pseudomonadota</taxon>
        <taxon>Gammaproteobacteria</taxon>
        <taxon>Oceanospirillales</taxon>
        <taxon>Oceanospirillaceae</taxon>
        <taxon>Neptunomonas</taxon>
    </lineage>
</organism>
<evidence type="ECO:0000313" key="2">
    <source>
        <dbReference type="EMBL" id="SFF88503.1"/>
    </source>
</evidence>
<dbReference type="Pfam" id="PF07995">
    <property type="entry name" value="GSDH"/>
    <property type="match status" value="1"/>
</dbReference>
<dbReference type="PANTHER" id="PTHR19328">
    <property type="entry name" value="HEDGEHOG-INTERACTING PROTEIN"/>
    <property type="match status" value="1"/>
</dbReference>
<keyword evidence="3" id="KW-1185">Reference proteome</keyword>
<dbReference type="Proteomes" id="UP000198623">
    <property type="component" value="Unassembled WGS sequence"/>
</dbReference>
<evidence type="ECO:0000313" key="3">
    <source>
        <dbReference type="Proteomes" id="UP000198623"/>
    </source>
</evidence>
<dbReference type="InterPro" id="IPR011042">
    <property type="entry name" value="6-blade_b-propeller_TolB-like"/>
</dbReference>
<dbReference type="STRING" id="1045558.SAMN05216175_101521"/>
<dbReference type="EMBL" id="FOOU01000001">
    <property type="protein sequence ID" value="SFF88503.1"/>
    <property type="molecule type" value="Genomic_DNA"/>
</dbReference>
<dbReference type="AlphaFoldDB" id="A0A1I2MAK2"/>
<dbReference type="InterPro" id="IPR011041">
    <property type="entry name" value="Quinoprot_gluc/sorb_DH_b-prop"/>
</dbReference>
<evidence type="ECO:0000259" key="1">
    <source>
        <dbReference type="Pfam" id="PF07995"/>
    </source>
</evidence>
<accession>A0A1I2MAK2</accession>
<reference evidence="3" key="1">
    <citation type="submission" date="2016-10" db="EMBL/GenBank/DDBJ databases">
        <authorList>
            <person name="Varghese N."/>
            <person name="Submissions S."/>
        </authorList>
    </citation>
    <scope>NUCLEOTIDE SEQUENCE [LARGE SCALE GENOMIC DNA]</scope>
    <source>
        <strain evidence="3">CGMCC 1.10971</strain>
    </source>
</reference>
<name>A0A1I2MAK2_9GAMM</name>
<sequence length="394" mass="43102">MSIKRLRFIVMTIVTASTLGAFSSLVSAINLIAQPVRLAGNTYTVNVPSGYVFEVLTTEVDLPRMLTFHPDGSLFAGSRSGRVYRLPAPYQHPQELQQRFIYPHSVAFRDDRIFVASTEGLYSGHYSPSEPLLIQDLQKVATLPVGGHSSRTVKVGPDKRVYVSLGISGNCSDEYLGQGYSANNRRGGVMLMDEPIASGWQVYSSGLRNPVGFDWSPHDGDIYASNNGPDHSGYEQPAEQFAHLQPGSFHGMPWYQYDGEQVMRDDCQSGTPPRSVDEVQKPVATFAARSAPMAVAFVPVNSSLAELSGNALVALHGSWATQRWGGRASRRHPKVVMVQFDQGKAVGVEDLLTGFQLDNGDRWARPVGIAIGPDNAIYISSDGEPSAIFRLRRQ</sequence>
<dbReference type="SUPFAM" id="SSF50952">
    <property type="entry name" value="Soluble quinoprotein glucose dehydrogenase"/>
    <property type="match status" value="1"/>
</dbReference>
<protein>
    <submittedName>
        <fullName evidence="2">Glucose/arabinose dehydrogenase, beta-propeller fold</fullName>
    </submittedName>
</protein>
<gene>
    <name evidence="2" type="ORF">SAMN05216175_101521</name>
</gene>
<proteinExistence type="predicted"/>
<dbReference type="PANTHER" id="PTHR19328:SF53">
    <property type="entry name" value="MEMBRANE PROTEIN"/>
    <property type="match status" value="1"/>
</dbReference>
<dbReference type="OrthoDB" id="9770043at2"/>
<feature type="domain" description="Glucose/Sorbosone dehydrogenase" evidence="1">
    <location>
        <begin position="146"/>
        <end position="389"/>
    </location>
</feature>
<dbReference type="Gene3D" id="2.120.10.30">
    <property type="entry name" value="TolB, C-terminal domain"/>
    <property type="match status" value="1"/>
</dbReference>
<dbReference type="RefSeq" id="WP_090723943.1">
    <property type="nucleotide sequence ID" value="NZ_FOOU01000001.1"/>
</dbReference>
<dbReference type="InterPro" id="IPR012938">
    <property type="entry name" value="Glc/Sorbosone_DH"/>
</dbReference>